<evidence type="ECO:0000313" key="1">
    <source>
        <dbReference type="EMBL" id="KAI3722144.1"/>
    </source>
</evidence>
<protein>
    <submittedName>
        <fullName evidence="1">Uncharacterized protein</fullName>
    </submittedName>
</protein>
<gene>
    <name evidence="1" type="ORF">L2E82_33172</name>
</gene>
<keyword evidence="2" id="KW-1185">Reference proteome</keyword>
<reference evidence="1 2" key="2">
    <citation type="journal article" date="2022" name="Mol. Ecol. Resour.">
        <title>The genomes of chicory, endive, great burdock and yacon provide insights into Asteraceae paleo-polyploidization history and plant inulin production.</title>
        <authorList>
            <person name="Fan W."/>
            <person name="Wang S."/>
            <person name="Wang H."/>
            <person name="Wang A."/>
            <person name="Jiang F."/>
            <person name="Liu H."/>
            <person name="Zhao H."/>
            <person name="Xu D."/>
            <person name="Zhang Y."/>
        </authorList>
    </citation>
    <scope>NUCLEOTIDE SEQUENCE [LARGE SCALE GENOMIC DNA]</scope>
    <source>
        <strain evidence="2">cv. Punajuju</strain>
        <tissue evidence="1">Leaves</tissue>
    </source>
</reference>
<comment type="caution">
    <text evidence="1">The sequence shown here is derived from an EMBL/GenBank/DDBJ whole genome shotgun (WGS) entry which is preliminary data.</text>
</comment>
<accession>A0ACB9BJH2</accession>
<organism evidence="1 2">
    <name type="scientific">Cichorium intybus</name>
    <name type="common">Chicory</name>
    <dbReference type="NCBI Taxonomy" id="13427"/>
    <lineage>
        <taxon>Eukaryota</taxon>
        <taxon>Viridiplantae</taxon>
        <taxon>Streptophyta</taxon>
        <taxon>Embryophyta</taxon>
        <taxon>Tracheophyta</taxon>
        <taxon>Spermatophyta</taxon>
        <taxon>Magnoliopsida</taxon>
        <taxon>eudicotyledons</taxon>
        <taxon>Gunneridae</taxon>
        <taxon>Pentapetalae</taxon>
        <taxon>asterids</taxon>
        <taxon>campanulids</taxon>
        <taxon>Asterales</taxon>
        <taxon>Asteraceae</taxon>
        <taxon>Cichorioideae</taxon>
        <taxon>Cichorieae</taxon>
        <taxon>Cichoriinae</taxon>
        <taxon>Cichorium</taxon>
    </lineage>
</organism>
<dbReference type="EMBL" id="CM042014">
    <property type="protein sequence ID" value="KAI3722144.1"/>
    <property type="molecule type" value="Genomic_DNA"/>
</dbReference>
<proteinExistence type="predicted"/>
<dbReference type="Proteomes" id="UP001055811">
    <property type="component" value="Linkage Group LG06"/>
</dbReference>
<sequence length="83" mass="9220">MCNQLAYSITGFRVFKRENGGKEVGRRWPLMHVSITIALMAIPLTGGATTSSRLGLHKFLEPIPMWVGVGPIPPCSFLHRSRQ</sequence>
<evidence type="ECO:0000313" key="2">
    <source>
        <dbReference type="Proteomes" id="UP001055811"/>
    </source>
</evidence>
<name>A0ACB9BJH2_CICIN</name>
<reference evidence="2" key="1">
    <citation type="journal article" date="2022" name="Mol. Ecol. Resour.">
        <title>The genomes of chicory, endive, great burdock and yacon provide insights into Asteraceae palaeo-polyploidization history and plant inulin production.</title>
        <authorList>
            <person name="Fan W."/>
            <person name="Wang S."/>
            <person name="Wang H."/>
            <person name="Wang A."/>
            <person name="Jiang F."/>
            <person name="Liu H."/>
            <person name="Zhao H."/>
            <person name="Xu D."/>
            <person name="Zhang Y."/>
        </authorList>
    </citation>
    <scope>NUCLEOTIDE SEQUENCE [LARGE SCALE GENOMIC DNA]</scope>
    <source>
        <strain evidence="2">cv. Punajuju</strain>
    </source>
</reference>